<keyword evidence="3" id="KW-1185">Reference proteome</keyword>
<dbReference type="AlphaFoldDB" id="A0A327JMC6"/>
<dbReference type="Proteomes" id="UP000249299">
    <property type="component" value="Unassembled WGS sequence"/>
</dbReference>
<dbReference type="PROSITE" id="PS51704">
    <property type="entry name" value="GP_PDE"/>
    <property type="match status" value="1"/>
</dbReference>
<dbReference type="InterPro" id="IPR017946">
    <property type="entry name" value="PLC-like_Pdiesterase_TIM-brl"/>
</dbReference>
<dbReference type="EMBL" id="NPEV01000075">
    <property type="protein sequence ID" value="RAI24578.1"/>
    <property type="molecule type" value="Genomic_DNA"/>
</dbReference>
<dbReference type="GO" id="GO:0008081">
    <property type="term" value="F:phosphoric diester hydrolase activity"/>
    <property type="evidence" value="ECO:0007669"/>
    <property type="project" value="InterPro"/>
</dbReference>
<dbReference type="GO" id="GO:0006629">
    <property type="term" value="P:lipid metabolic process"/>
    <property type="evidence" value="ECO:0007669"/>
    <property type="project" value="InterPro"/>
</dbReference>
<evidence type="ECO:0000259" key="1">
    <source>
        <dbReference type="PROSITE" id="PS51704"/>
    </source>
</evidence>
<dbReference type="Pfam" id="PF03009">
    <property type="entry name" value="GDPD"/>
    <property type="match status" value="1"/>
</dbReference>
<dbReference type="InterPro" id="IPR030395">
    <property type="entry name" value="GP_PDE_dom"/>
</dbReference>
<comment type="caution">
    <text evidence="2">The sequence shown here is derived from an EMBL/GenBank/DDBJ whole genome shotgun (WGS) entry which is preliminary data.</text>
</comment>
<accession>A0A327JMC6</accession>
<sequence length="252" mass="27193">MNAPAWLTARPVAHRGYHDAHAGRIENSLKAAAAAAEKGFSIEADLQLSADGVPMVFHDDTLDRLTEGRGPVGALTAAELSATPLMDGGGDTIPTLTAFLDLVAGRVPLVLEMKSDMRRGAAIAGPVAEVLAGYDGPVAVMSFDPEIVAAFKGLAPHLPRGITACATSPRDPEWRLLTLMERFALRHLLHAPRTRPDFIAYDIEALPAPAVTLMRRLFGRPVLTWTVRTTDHRRRAARHADQIIFEGFDPDA</sequence>
<dbReference type="PANTHER" id="PTHR46211:SF1">
    <property type="entry name" value="GLYCEROPHOSPHODIESTER PHOSPHODIESTERASE, CYTOPLASMIC"/>
    <property type="match status" value="1"/>
</dbReference>
<dbReference type="PANTHER" id="PTHR46211">
    <property type="entry name" value="GLYCEROPHOSPHORYL DIESTER PHOSPHODIESTERASE"/>
    <property type="match status" value="1"/>
</dbReference>
<evidence type="ECO:0000313" key="3">
    <source>
        <dbReference type="Proteomes" id="UP000249299"/>
    </source>
</evidence>
<dbReference type="Gene3D" id="3.20.20.190">
    <property type="entry name" value="Phosphatidylinositol (PI) phosphodiesterase"/>
    <property type="match status" value="1"/>
</dbReference>
<name>A0A327JMC6_9HYPH</name>
<dbReference type="RefSeq" id="WP_111436586.1">
    <property type="nucleotide sequence ID" value="NZ_JACIGG010000002.1"/>
</dbReference>
<dbReference type="SUPFAM" id="SSF51695">
    <property type="entry name" value="PLC-like phosphodiesterases"/>
    <property type="match status" value="1"/>
</dbReference>
<organism evidence="2 3">
    <name type="scientific">Rhodobium orientis</name>
    <dbReference type="NCBI Taxonomy" id="34017"/>
    <lineage>
        <taxon>Bacteria</taxon>
        <taxon>Pseudomonadati</taxon>
        <taxon>Pseudomonadota</taxon>
        <taxon>Alphaproteobacteria</taxon>
        <taxon>Hyphomicrobiales</taxon>
        <taxon>Rhodobiaceae</taxon>
        <taxon>Rhodobium</taxon>
    </lineage>
</organism>
<protein>
    <submittedName>
        <fullName evidence="2">Glycerophosphodiester phosphodiesterase</fullName>
    </submittedName>
</protein>
<dbReference type="OrthoDB" id="384721at2"/>
<proteinExistence type="predicted"/>
<feature type="domain" description="GP-PDE" evidence="1">
    <location>
        <begin position="9"/>
        <end position="252"/>
    </location>
</feature>
<gene>
    <name evidence="2" type="ORF">CH339_22020</name>
</gene>
<reference evidence="2 3" key="1">
    <citation type="submission" date="2017-07" db="EMBL/GenBank/DDBJ databases">
        <title>Draft Genome Sequences of Select Purple Nonsulfur Bacteria.</title>
        <authorList>
            <person name="Lasarre B."/>
            <person name="Mckinlay J.B."/>
        </authorList>
    </citation>
    <scope>NUCLEOTIDE SEQUENCE [LARGE SCALE GENOMIC DNA]</scope>
    <source>
        <strain evidence="2 3">DSM 11290</strain>
    </source>
</reference>
<evidence type="ECO:0000313" key="2">
    <source>
        <dbReference type="EMBL" id="RAI24578.1"/>
    </source>
</evidence>